<name>A0A6A7W7J2_9BACT</name>
<dbReference type="RefSeq" id="WP_158462277.1">
    <property type="nucleotide sequence ID" value="NZ_VZAD01000003.1"/>
</dbReference>
<gene>
    <name evidence="1" type="ORF">F7D20_00200</name>
</gene>
<proteinExistence type="predicted"/>
<protein>
    <recommendedName>
        <fullName evidence="3">DUF4878 domain-containing protein</fullName>
    </recommendedName>
</protein>
<organism evidence="1 2">
    <name type="scientific">Segatella copri</name>
    <dbReference type="NCBI Taxonomy" id="165179"/>
    <lineage>
        <taxon>Bacteria</taxon>
        <taxon>Pseudomonadati</taxon>
        <taxon>Bacteroidota</taxon>
        <taxon>Bacteroidia</taxon>
        <taxon>Bacteroidales</taxon>
        <taxon>Prevotellaceae</taxon>
        <taxon>Segatella</taxon>
    </lineage>
</organism>
<dbReference type="OrthoDB" id="1082065at2"/>
<accession>A0A6A7W7J2</accession>
<evidence type="ECO:0000313" key="2">
    <source>
        <dbReference type="Proteomes" id="UP000384372"/>
    </source>
</evidence>
<evidence type="ECO:0000313" key="1">
    <source>
        <dbReference type="EMBL" id="MQP10419.1"/>
    </source>
</evidence>
<dbReference type="Proteomes" id="UP000384372">
    <property type="component" value="Unassembled WGS sequence"/>
</dbReference>
<dbReference type="EMBL" id="VZAD01000003">
    <property type="protein sequence ID" value="MQP10419.1"/>
    <property type="molecule type" value="Genomic_DNA"/>
</dbReference>
<sequence>MRTRRIYLRWILLAAVSGMMMMAGSSCKHELSEEEQLRMDADSFAVSYYNWHFEKALRYCTPESEKWLRFAASNVHQADVDSLRAKNEDAQIELGDIEWQDNDSLATIEIKVSDFLQMDTIGKVARLTEEANFCLPMVKRDGRWMVRMGSPLRSETQSRD</sequence>
<dbReference type="PROSITE" id="PS51257">
    <property type="entry name" value="PROKAR_LIPOPROTEIN"/>
    <property type="match status" value="1"/>
</dbReference>
<keyword evidence="2" id="KW-1185">Reference proteome</keyword>
<dbReference type="AlphaFoldDB" id="A0A6A7W7J2"/>
<evidence type="ECO:0008006" key="3">
    <source>
        <dbReference type="Google" id="ProtNLM"/>
    </source>
</evidence>
<comment type="caution">
    <text evidence="1">The sequence shown here is derived from an EMBL/GenBank/DDBJ whole genome shotgun (WGS) entry which is preliminary data.</text>
</comment>
<reference evidence="1 2" key="1">
    <citation type="submission" date="2019-09" db="EMBL/GenBank/DDBJ databases">
        <title>Distinct polysaccharide growth profiles of human intestinal Prevotella copri isolates.</title>
        <authorList>
            <person name="Fehlner-Peach H."/>
            <person name="Magnabosco C."/>
            <person name="Raghavan V."/>
            <person name="Scher J.U."/>
            <person name="Tett A."/>
            <person name="Cox L.M."/>
            <person name="Gottsegen C."/>
            <person name="Watters A."/>
            <person name="Wiltshire- Gordon J.D."/>
            <person name="Segata N."/>
            <person name="Bonneau R."/>
            <person name="Littman D.R."/>
        </authorList>
    </citation>
    <scope>NUCLEOTIDE SEQUENCE [LARGE SCALE GENOMIC DNA]</scope>
    <source>
        <strain evidence="2">iAQ1173</strain>
    </source>
</reference>